<evidence type="ECO:0000256" key="3">
    <source>
        <dbReference type="ARBA" id="ARBA00022884"/>
    </source>
</evidence>
<keyword evidence="3 5" id="KW-0694">RNA-binding</keyword>
<dbReference type="InterPro" id="IPR025490">
    <property type="entry name" value="RqcP"/>
</dbReference>
<dbReference type="GO" id="GO:0000049">
    <property type="term" value="F:tRNA binding"/>
    <property type="evidence" value="ECO:0007669"/>
    <property type="project" value="UniProtKB-UniRule"/>
</dbReference>
<name>D2Z8X6_9BACT</name>
<dbReference type="InterPro" id="IPR036986">
    <property type="entry name" value="S4_RNA-bd_sf"/>
</dbReference>
<keyword evidence="8" id="KW-1185">Reference proteome</keyword>
<dbReference type="AlphaFoldDB" id="D2Z8X6"/>
<dbReference type="STRING" id="469381.Dpep_1899"/>
<dbReference type="SMART" id="SM00363">
    <property type="entry name" value="S4"/>
    <property type="match status" value="1"/>
</dbReference>
<evidence type="ECO:0000313" key="8">
    <source>
        <dbReference type="Proteomes" id="UP000006427"/>
    </source>
</evidence>
<sequence>MAIRLDKFLKLARLVKRRTVAQEMVEAGAVRIDGRKVKPSSDVKVGSTLEVAFPRRLLVVEVLVDEEAVLKRRGCEPYRLIEDKRVNPETKLWDR</sequence>
<gene>
    <name evidence="5" type="primary">rqcP</name>
    <name evidence="7" type="ORF">Dpep_1899</name>
</gene>
<dbReference type="PaxDb" id="469381-Dpep_1899"/>
<dbReference type="PIRSF" id="PIRSF038881">
    <property type="entry name" value="RNAbp_HP1423"/>
    <property type="match status" value="1"/>
</dbReference>
<evidence type="ECO:0000256" key="2">
    <source>
        <dbReference type="ARBA" id="ARBA00022730"/>
    </source>
</evidence>
<comment type="function">
    <text evidence="5">Key component of the ribosome quality control system (RQC), a ribosome-associated complex that mediates the extraction of incompletely synthesized nascent chains from stalled ribosomes and their subsequent degradation. RqcH recruits Ala-charged tRNA, and with RqcP directs the elongation of stalled nascent chains on 50S ribosomal subunits, leading to non-templated C-terminal alanine extensions (Ala tail). The Ala tail promotes nascent chain degradation. RqcP is associated with the translocation-like movement of the peptidyl-tRNA from the A-site into the P-site.</text>
</comment>
<evidence type="ECO:0000256" key="1">
    <source>
        <dbReference type="ARBA" id="ARBA00022555"/>
    </source>
</evidence>
<keyword evidence="1 5" id="KW-0820">tRNA-binding</keyword>
<evidence type="ECO:0000259" key="6">
    <source>
        <dbReference type="SMART" id="SM00363"/>
    </source>
</evidence>
<keyword evidence="2 5" id="KW-0699">rRNA-binding</keyword>
<dbReference type="CDD" id="cd00165">
    <property type="entry name" value="S4"/>
    <property type="match status" value="1"/>
</dbReference>
<dbReference type="PROSITE" id="PS50889">
    <property type="entry name" value="S4"/>
    <property type="match status" value="1"/>
</dbReference>
<dbReference type="InterPro" id="IPR002942">
    <property type="entry name" value="S4_RNA-bd"/>
</dbReference>
<proteinExistence type="inferred from homology"/>
<feature type="domain" description="RNA-binding S4" evidence="6">
    <location>
        <begin position="3"/>
        <end position="68"/>
    </location>
</feature>
<dbReference type="HAMAP" id="MF_00871">
    <property type="entry name" value="RqcP"/>
    <property type="match status" value="1"/>
</dbReference>
<dbReference type="RefSeq" id="WP_005661628.1">
    <property type="nucleotide sequence ID" value="NZ_ABTR02000001.1"/>
</dbReference>
<comment type="caution">
    <text evidence="7">The sequence shown here is derived from an EMBL/GenBank/DDBJ whole genome shotgun (WGS) entry which is preliminary data.</text>
</comment>
<evidence type="ECO:0000256" key="5">
    <source>
        <dbReference type="HAMAP-Rule" id="MF_00871"/>
    </source>
</evidence>
<organism evidence="7 8">
    <name type="scientific">Dethiosulfovibrio peptidovorans DSM 11002</name>
    <dbReference type="NCBI Taxonomy" id="469381"/>
    <lineage>
        <taxon>Bacteria</taxon>
        <taxon>Thermotogati</taxon>
        <taxon>Synergistota</taxon>
        <taxon>Synergistia</taxon>
        <taxon>Synergistales</taxon>
        <taxon>Dethiosulfovibrionaceae</taxon>
        <taxon>Dethiosulfovibrio</taxon>
    </lineage>
</organism>
<dbReference type="eggNOG" id="COG1188">
    <property type="taxonomic scope" value="Bacteria"/>
</dbReference>
<comment type="similarity">
    <text evidence="5">Belongs to the RqcP family.</text>
</comment>
<evidence type="ECO:0000313" key="7">
    <source>
        <dbReference type="EMBL" id="EFC91923.1"/>
    </source>
</evidence>
<keyword evidence="4 5" id="KW-0648">Protein biosynthesis</keyword>
<dbReference type="GO" id="GO:0043023">
    <property type="term" value="F:ribosomal large subunit binding"/>
    <property type="evidence" value="ECO:0007669"/>
    <property type="project" value="UniProtKB-UniRule"/>
</dbReference>
<dbReference type="Proteomes" id="UP000006427">
    <property type="component" value="Unassembled WGS sequence"/>
</dbReference>
<dbReference type="EMBL" id="ABTR02000001">
    <property type="protein sequence ID" value="EFC91923.1"/>
    <property type="molecule type" value="Genomic_DNA"/>
</dbReference>
<dbReference type="Gene3D" id="3.10.290.10">
    <property type="entry name" value="RNA-binding S4 domain"/>
    <property type="match status" value="1"/>
</dbReference>
<dbReference type="GO" id="GO:0019843">
    <property type="term" value="F:rRNA binding"/>
    <property type="evidence" value="ECO:0007669"/>
    <property type="project" value="UniProtKB-UniRule"/>
</dbReference>
<dbReference type="GO" id="GO:0072344">
    <property type="term" value="P:rescue of stalled ribosome"/>
    <property type="evidence" value="ECO:0007669"/>
    <property type="project" value="UniProtKB-UniRule"/>
</dbReference>
<dbReference type="Pfam" id="PF01479">
    <property type="entry name" value="S4"/>
    <property type="match status" value="1"/>
</dbReference>
<evidence type="ECO:0000256" key="4">
    <source>
        <dbReference type="ARBA" id="ARBA00022917"/>
    </source>
</evidence>
<comment type="subunit">
    <text evidence="5">Associates with stalled 50S ribosomal subunits. Binds to RqcH, 23S rRNA and the P-site tRNA. Does not require RqcH for association with 50S subunits.</text>
</comment>
<dbReference type="SUPFAM" id="SSF55174">
    <property type="entry name" value="Alpha-L RNA-binding motif"/>
    <property type="match status" value="1"/>
</dbReference>
<protein>
    <recommendedName>
        <fullName evidence="5">RQC P-site tRNA stabilizing factor</fullName>
        <shortName evidence="5">RqcP</shortName>
    </recommendedName>
    <alternativeName>
        <fullName evidence="5">Ribosome-associated protein quality control protein P</fullName>
    </alternativeName>
</protein>
<accession>D2Z8X6</accession>
<reference evidence="7 8" key="1">
    <citation type="journal article" date="2010" name="Stand. Genomic Sci.">
        <title>Permanent draft genome sequence of Dethiosulfovibrio peptidovorans type strain (SEBR 4207).</title>
        <authorList>
            <person name="Labutti K."/>
            <person name="Mayilraj S."/>
            <person name="Clum A."/>
            <person name="Lucas S."/>
            <person name="Glavina Del Rio T."/>
            <person name="Nolan M."/>
            <person name="Tice H."/>
            <person name="Cheng J.F."/>
            <person name="Pitluck S."/>
            <person name="Liolios K."/>
            <person name="Ivanova N."/>
            <person name="Mavromatis K."/>
            <person name="Mikhailova N."/>
            <person name="Pati A."/>
            <person name="Goodwin L."/>
            <person name="Chen A."/>
            <person name="Palaniappan K."/>
            <person name="Land M."/>
            <person name="Hauser L."/>
            <person name="Chang Y.J."/>
            <person name="Jeffries C.D."/>
            <person name="Rohde M."/>
            <person name="Spring S."/>
            <person name="Goker M."/>
            <person name="Woyke T."/>
            <person name="Bristow J."/>
            <person name="Eisen J.A."/>
            <person name="Markowitz V."/>
            <person name="Hugenholtz P."/>
            <person name="Kyrpides N.C."/>
            <person name="Klenk H.P."/>
            <person name="Lapidus A."/>
        </authorList>
    </citation>
    <scope>NUCLEOTIDE SEQUENCE [LARGE SCALE GENOMIC DNA]</scope>
    <source>
        <strain evidence="7 8">DSM 11002</strain>
    </source>
</reference>